<accession>X1E831</accession>
<dbReference type="AlphaFoldDB" id="X1E831"/>
<reference evidence="1" key="1">
    <citation type="journal article" date="2014" name="Front. Microbiol.">
        <title>High frequency of phylogenetically diverse reductive dehalogenase-homologous genes in deep subseafloor sedimentary metagenomes.</title>
        <authorList>
            <person name="Kawai M."/>
            <person name="Futagami T."/>
            <person name="Toyoda A."/>
            <person name="Takaki Y."/>
            <person name="Nishi S."/>
            <person name="Hori S."/>
            <person name="Arai W."/>
            <person name="Tsubouchi T."/>
            <person name="Morono Y."/>
            <person name="Uchiyama I."/>
            <person name="Ito T."/>
            <person name="Fujiyama A."/>
            <person name="Inagaki F."/>
            <person name="Takami H."/>
        </authorList>
    </citation>
    <scope>NUCLEOTIDE SEQUENCE</scope>
    <source>
        <strain evidence="1">Expedition CK06-06</strain>
    </source>
</reference>
<name>X1E831_9ZZZZ</name>
<proteinExistence type="predicted"/>
<dbReference type="EMBL" id="BART01035671">
    <property type="protein sequence ID" value="GAH16500.1"/>
    <property type="molecule type" value="Genomic_DNA"/>
</dbReference>
<sequence length="149" mass="17303">TAVLVSLLKIQEKYLRTYSCVKRVTIQKHLKKYYNINVSLSDISYHLGRFYAYEILRYWKRSRLNDDGTYTLLPSNRQITGKGIRYLLQSGIKVLKMLQNWAFKGVKPKIYKDVSDIPWNSSIITTPQKRSPGAFNSIGNVLSKLRNPT</sequence>
<comment type="caution">
    <text evidence="1">The sequence shown here is derived from an EMBL/GenBank/DDBJ whole genome shotgun (WGS) entry which is preliminary data.</text>
</comment>
<organism evidence="1">
    <name type="scientific">marine sediment metagenome</name>
    <dbReference type="NCBI Taxonomy" id="412755"/>
    <lineage>
        <taxon>unclassified sequences</taxon>
        <taxon>metagenomes</taxon>
        <taxon>ecological metagenomes</taxon>
    </lineage>
</organism>
<gene>
    <name evidence="1" type="ORF">S01H4_60476</name>
</gene>
<protein>
    <submittedName>
        <fullName evidence="1">Uncharacterized protein</fullName>
    </submittedName>
</protein>
<feature type="non-terminal residue" evidence="1">
    <location>
        <position position="1"/>
    </location>
</feature>
<evidence type="ECO:0000313" key="1">
    <source>
        <dbReference type="EMBL" id="GAH16500.1"/>
    </source>
</evidence>